<feature type="domain" description="PNPLA" evidence="5">
    <location>
        <begin position="6"/>
        <end position="169"/>
    </location>
</feature>
<dbReference type="Pfam" id="PF01734">
    <property type="entry name" value="Patatin"/>
    <property type="match status" value="1"/>
</dbReference>
<evidence type="ECO:0000256" key="3">
    <source>
        <dbReference type="ARBA" id="ARBA00023098"/>
    </source>
</evidence>
<reference evidence="6 8" key="1">
    <citation type="submission" date="2015-08" db="EMBL/GenBank/DDBJ databases">
        <title>Genome of Paenibacillus jilunlii.</title>
        <authorList>
            <person name="Sant'Anna F.H."/>
            <person name="Ambrosini A."/>
            <person name="Souza R."/>
            <person name="Bach E."/>
            <person name="Fernandes G."/>
            <person name="Balsanelli E."/>
            <person name="Baura V.A."/>
            <person name="Pedrosa F.O."/>
            <person name="Souza E.M."/>
            <person name="Passaglia L."/>
        </authorList>
    </citation>
    <scope>NUCLEOTIDE SEQUENCE [LARGE SCALE GENOMIC DNA]</scope>
    <source>
        <strain evidence="6 8">DSM 23019</strain>
    </source>
</reference>
<evidence type="ECO:0000256" key="2">
    <source>
        <dbReference type="ARBA" id="ARBA00022963"/>
    </source>
</evidence>
<dbReference type="RefSeq" id="WP_062527340.1">
    <property type="nucleotide sequence ID" value="NZ_CP048429.1"/>
</dbReference>
<keyword evidence="2 4" id="KW-0442">Lipid degradation</keyword>
<sequence length="272" mass="29355">MGKTGLVLGGGAVRGLAHLGVLKAFERHGIRIDRIVGTSMGGAIGGLYAAGVSAGDIEQLLLSTPKYRLIDFGIRHRGLLAGNAVHNTINELLQRHGKHDLPIEQFPVEFKAIAVDLMIGKQVVLDQGDLGTVLRATTAFPGVFAPLMDGDQMLVDGGVLNNLPVEEALAEDTCFVIAVDVAREHEKKPPRNMVEVVYRSYSLMTAERKHASLKLADFVIRPDVGTFAAFDFTKSQECIKAGEDAAEQSIEELQRQIRIAKANHLIKGAGNK</sequence>
<evidence type="ECO:0000313" key="7">
    <source>
        <dbReference type="EMBL" id="SDM00310.1"/>
    </source>
</evidence>
<dbReference type="OrthoDB" id="9770965at2"/>
<organism evidence="7 9">
    <name type="scientific">Paenibacillus jilunlii</name>
    <dbReference type="NCBI Taxonomy" id="682956"/>
    <lineage>
        <taxon>Bacteria</taxon>
        <taxon>Bacillati</taxon>
        <taxon>Bacillota</taxon>
        <taxon>Bacilli</taxon>
        <taxon>Bacillales</taxon>
        <taxon>Paenibacillaceae</taxon>
        <taxon>Paenibacillus</taxon>
    </lineage>
</organism>
<comment type="caution">
    <text evidence="4">Lacks conserved residue(s) required for the propagation of feature annotation.</text>
</comment>
<dbReference type="EMBL" id="FNGM01000007">
    <property type="protein sequence ID" value="SDM00310.1"/>
    <property type="molecule type" value="Genomic_DNA"/>
</dbReference>
<dbReference type="PANTHER" id="PTHR14226">
    <property type="entry name" value="NEUROPATHY TARGET ESTERASE/SWISS CHEESE D.MELANOGASTER"/>
    <property type="match status" value="1"/>
</dbReference>
<name>A0A1G9PNE8_9BACL</name>
<dbReference type="CDD" id="cd07205">
    <property type="entry name" value="Pat_PNPLA6_PNPLA7_NTE1_like"/>
    <property type="match status" value="1"/>
</dbReference>
<evidence type="ECO:0000256" key="4">
    <source>
        <dbReference type="PROSITE-ProRule" id="PRU01161"/>
    </source>
</evidence>
<dbReference type="PROSITE" id="PS51635">
    <property type="entry name" value="PNPLA"/>
    <property type="match status" value="1"/>
</dbReference>
<dbReference type="InterPro" id="IPR050301">
    <property type="entry name" value="NTE"/>
</dbReference>
<dbReference type="AlphaFoldDB" id="A0A1G9PNE8"/>
<keyword evidence="3 4" id="KW-0443">Lipid metabolism</keyword>
<keyword evidence="1 4" id="KW-0378">Hydrolase</keyword>
<dbReference type="InterPro" id="IPR016035">
    <property type="entry name" value="Acyl_Trfase/lysoPLipase"/>
</dbReference>
<keyword evidence="8" id="KW-1185">Reference proteome</keyword>
<proteinExistence type="predicted"/>
<protein>
    <submittedName>
        <fullName evidence="7">NTE family protein</fullName>
    </submittedName>
    <submittedName>
        <fullName evidence="6">Patatin</fullName>
    </submittedName>
</protein>
<dbReference type="Proteomes" id="UP000182783">
    <property type="component" value="Unassembled WGS sequence"/>
</dbReference>
<feature type="short sequence motif" description="GXSXG" evidence="4">
    <location>
        <begin position="37"/>
        <end position="41"/>
    </location>
</feature>
<dbReference type="Gene3D" id="3.40.1090.10">
    <property type="entry name" value="Cytosolic phospholipase A2 catalytic domain"/>
    <property type="match status" value="1"/>
</dbReference>
<evidence type="ECO:0000313" key="9">
    <source>
        <dbReference type="Proteomes" id="UP000182783"/>
    </source>
</evidence>
<evidence type="ECO:0000256" key="1">
    <source>
        <dbReference type="ARBA" id="ARBA00022801"/>
    </source>
</evidence>
<dbReference type="PANTHER" id="PTHR14226:SF29">
    <property type="entry name" value="NEUROPATHY TARGET ESTERASE SWS"/>
    <property type="match status" value="1"/>
</dbReference>
<dbReference type="GO" id="GO:0016787">
    <property type="term" value="F:hydrolase activity"/>
    <property type="evidence" value="ECO:0007669"/>
    <property type="project" value="UniProtKB-UniRule"/>
</dbReference>
<dbReference type="GO" id="GO:0016042">
    <property type="term" value="P:lipid catabolic process"/>
    <property type="evidence" value="ECO:0007669"/>
    <property type="project" value="UniProtKB-UniRule"/>
</dbReference>
<feature type="active site" description="Proton acceptor" evidence="4">
    <location>
        <position position="156"/>
    </location>
</feature>
<dbReference type="SUPFAM" id="SSF52151">
    <property type="entry name" value="FabD/lysophospholipase-like"/>
    <property type="match status" value="1"/>
</dbReference>
<evidence type="ECO:0000259" key="5">
    <source>
        <dbReference type="PROSITE" id="PS51635"/>
    </source>
</evidence>
<evidence type="ECO:0000313" key="6">
    <source>
        <dbReference type="EMBL" id="KWX70599.1"/>
    </source>
</evidence>
<dbReference type="Proteomes" id="UP000070252">
    <property type="component" value="Unassembled WGS sequence"/>
</dbReference>
<dbReference type="EMBL" id="LIPY01000123">
    <property type="protein sequence ID" value="KWX70599.1"/>
    <property type="molecule type" value="Genomic_DNA"/>
</dbReference>
<gene>
    <name evidence="6" type="ORF">AML91_26420</name>
    <name evidence="7" type="ORF">SAMN05216191_107273</name>
</gene>
<feature type="active site" description="Nucleophile" evidence="4">
    <location>
        <position position="39"/>
    </location>
</feature>
<accession>A0A1G9PNE8</accession>
<feature type="short sequence motif" description="DGA/G" evidence="4">
    <location>
        <begin position="156"/>
        <end position="158"/>
    </location>
</feature>
<reference evidence="7 9" key="2">
    <citation type="submission" date="2016-10" db="EMBL/GenBank/DDBJ databases">
        <authorList>
            <person name="de Groot N.N."/>
        </authorList>
    </citation>
    <scope>NUCLEOTIDE SEQUENCE [LARGE SCALE GENOMIC DNA]</scope>
    <source>
        <strain evidence="7 9">CGMCC 1.10239</strain>
    </source>
</reference>
<dbReference type="InterPro" id="IPR002641">
    <property type="entry name" value="PNPLA_dom"/>
</dbReference>
<evidence type="ECO:0000313" key="8">
    <source>
        <dbReference type="Proteomes" id="UP000070252"/>
    </source>
</evidence>